<evidence type="ECO:0000313" key="2">
    <source>
        <dbReference type="EMBL" id="QKX61803.1"/>
    </source>
</evidence>
<dbReference type="InterPro" id="IPR027417">
    <property type="entry name" value="P-loop_NTPase"/>
</dbReference>
<dbReference type="GeneID" id="55996443"/>
<dbReference type="OrthoDB" id="6118920at2759"/>
<gene>
    <name evidence="2" type="ORF">TRUGW13939_08959</name>
</gene>
<accession>A0A7H8RBA6</accession>
<dbReference type="EMBL" id="CP055902">
    <property type="protein sequence ID" value="QKX61803.1"/>
    <property type="molecule type" value="Genomic_DNA"/>
</dbReference>
<dbReference type="InterPro" id="IPR038727">
    <property type="entry name" value="NadR/Ttd14_AAA_dom"/>
</dbReference>
<reference evidence="3" key="1">
    <citation type="submission" date="2020-06" db="EMBL/GenBank/DDBJ databases">
        <title>A chromosome-scale genome assembly of Talaromyces rugulosus W13939.</title>
        <authorList>
            <person name="Wang B."/>
            <person name="Guo L."/>
            <person name="Ye K."/>
            <person name="Wang L."/>
        </authorList>
    </citation>
    <scope>NUCLEOTIDE SEQUENCE [LARGE SCALE GENOMIC DNA]</scope>
    <source>
        <strain evidence="3">W13939</strain>
    </source>
</reference>
<organism evidence="2 3">
    <name type="scientific">Talaromyces rugulosus</name>
    <name type="common">Penicillium rugulosum</name>
    <dbReference type="NCBI Taxonomy" id="121627"/>
    <lineage>
        <taxon>Eukaryota</taxon>
        <taxon>Fungi</taxon>
        <taxon>Dikarya</taxon>
        <taxon>Ascomycota</taxon>
        <taxon>Pezizomycotina</taxon>
        <taxon>Eurotiomycetes</taxon>
        <taxon>Eurotiomycetidae</taxon>
        <taxon>Eurotiales</taxon>
        <taxon>Trichocomaceae</taxon>
        <taxon>Talaromyces</taxon>
        <taxon>Talaromyces sect. Islandici</taxon>
    </lineage>
</organism>
<feature type="domain" description="NadR/Ttd14 AAA" evidence="1">
    <location>
        <begin position="7"/>
        <end position="186"/>
    </location>
</feature>
<dbReference type="Proteomes" id="UP000509510">
    <property type="component" value="Chromosome V"/>
</dbReference>
<protein>
    <recommendedName>
        <fullName evidence="1">NadR/Ttd14 AAA domain-containing protein</fullName>
    </recommendedName>
</protein>
<dbReference type="Pfam" id="PF13521">
    <property type="entry name" value="AAA_28"/>
    <property type="match status" value="1"/>
</dbReference>
<proteinExistence type="predicted"/>
<dbReference type="SUPFAM" id="SSF52540">
    <property type="entry name" value="P-loop containing nucleoside triphosphate hydrolases"/>
    <property type="match status" value="1"/>
</dbReference>
<evidence type="ECO:0000259" key="1">
    <source>
        <dbReference type="Pfam" id="PF13521"/>
    </source>
</evidence>
<dbReference type="RefSeq" id="XP_035347977.1">
    <property type="nucleotide sequence ID" value="XM_035492084.1"/>
</dbReference>
<name>A0A7H8RBA6_TALRU</name>
<sequence>MSTAVSVYLIGAQCTGKTTLLAALRETIKLKYPSSPFSAVTEVARDVLSQNQFTREDITSNPDRALQLQQLILTAQFEKETKLAHSMILSDRSGVDPIVYGVQYGPPRAQKLLEKSLGWPFLRDRMKRSLVFVCPPHKEWSTDDGTRLMADSWEEWYNVHLTFARVLQENDIPFYVIPMELVDLEDRVDYVLNMWKVYGNPATRISMHIE</sequence>
<dbReference type="AlphaFoldDB" id="A0A7H8RBA6"/>
<evidence type="ECO:0000313" key="3">
    <source>
        <dbReference type="Proteomes" id="UP000509510"/>
    </source>
</evidence>
<keyword evidence="3" id="KW-1185">Reference proteome</keyword>
<dbReference type="Gene3D" id="3.40.50.300">
    <property type="entry name" value="P-loop containing nucleotide triphosphate hydrolases"/>
    <property type="match status" value="1"/>
</dbReference>
<dbReference type="KEGG" id="trg:TRUGW13939_08959"/>